<evidence type="ECO:0000256" key="2">
    <source>
        <dbReference type="ARBA" id="ARBA00009597"/>
    </source>
</evidence>
<dbReference type="STRING" id="3659.A0A0A0KPP0"/>
<reference evidence="8 9" key="2">
    <citation type="journal article" date="2009" name="PLoS ONE">
        <title>An integrated genetic and cytogenetic map of the cucumber genome.</title>
        <authorList>
            <person name="Ren Y."/>
            <person name="Zhang Z."/>
            <person name="Liu J."/>
            <person name="Staub J.E."/>
            <person name="Han Y."/>
            <person name="Cheng Z."/>
            <person name="Li X."/>
            <person name="Lu J."/>
            <person name="Miao H."/>
            <person name="Kang H."/>
            <person name="Xie B."/>
            <person name="Gu X."/>
            <person name="Wang X."/>
            <person name="Du Y."/>
            <person name="Jin W."/>
            <person name="Huang S."/>
        </authorList>
    </citation>
    <scope>NUCLEOTIDE SEQUENCE [LARGE SCALE GENOMIC DNA]</scope>
    <source>
        <strain evidence="9">cv. 9930</strain>
    </source>
</reference>
<evidence type="ECO:0000313" key="8">
    <source>
        <dbReference type="EMBL" id="KGN51538.1"/>
    </source>
</evidence>
<accession>A0A0A0KPP0</accession>
<evidence type="ECO:0000256" key="1">
    <source>
        <dbReference type="ARBA" id="ARBA00004273"/>
    </source>
</evidence>
<evidence type="ECO:0000256" key="4">
    <source>
        <dbReference type="ARBA" id="ARBA00022946"/>
    </source>
</evidence>
<keyword evidence="3" id="KW-0999">Mitochondrion inner membrane</keyword>
<dbReference type="InterPro" id="IPR007379">
    <property type="entry name" value="Tim44-like_dom"/>
</dbReference>
<keyword evidence="4" id="KW-0809">Transit peptide</keyword>
<dbReference type="EMBL" id="CM002926">
    <property type="protein sequence ID" value="KGN51538.1"/>
    <property type="molecule type" value="Genomic_DNA"/>
</dbReference>
<reference evidence="8 9" key="4">
    <citation type="journal article" date="2011" name="BMC Genomics">
        <title>RNA-Seq improves annotation of protein-coding genes in the cucumber genome.</title>
        <authorList>
            <person name="Li Z."/>
            <person name="Zhang Z."/>
            <person name="Yan P."/>
            <person name="Huang S."/>
            <person name="Fei Z."/>
            <person name="Lin K."/>
        </authorList>
    </citation>
    <scope>NUCLEOTIDE SEQUENCE [LARGE SCALE GENOMIC DNA]</scope>
    <source>
        <strain evidence="9">cv. 9930</strain>
    </source>
</reference>
<evidence type="ECO:0000313" key="9">
    <source>
        <dbReference type="Proteomes" id="UP000029981"/>
    </source>
</evidence>
<reference evidence="8 9" key="3">
    <citation type="journal article" date="2010" name="BMC Genomics">
        <title>Transcriptome sequencing and comparative analysis of cucumber flowers with different sex types.</title>
        <authorList>
            <person name="Guo S."/>
            <person name="Zheng Y."/>
            <person name="Joung J.G."/>
            <person name="Liu S."/>
            <person name="Zhang Z."/>
            <person name="Crasta O.R."/>
            <person name="Sobral B.W."/>
            <person name="Xu Y."/>
            <person name="Huang S."/>
            <person name="Fei Z."/>
        </authorList>
    </citation>
    <scope>NUCLEOTIDE SEQUENCE [LARGE SCALE GENOMIC DNA]</scope>
    <source>
        <strain evidence="9">cv. 9930</strain>
    </source>
</reference>
<dbReference type="InterPro" id="IPR032710">
    <property type="entry name" value="NTF2-like_dom_sf"/>
</dbReference>
<keyword evidence="9" id="KW-1185">Reference proteome</keyword>
<evidence type="ECO:0000256" key="3">
    <source>
        <dbReference type="ARBA" id="ARBA00022792"/>
    </source>
</evidence>
<keyword evidence="5" id="KW-0496">Mitochondrion</keyword>
<evidence type="ECO:0000256" key="5">
    <source>
        <dbReference type="ARBA" id="ARBA00023128"/>
    </source>
</evidence>
<dbReference type="Pfam" id="PF04280">
    <property type="entry name" value="Tim44"/>
    <property type="match status" value="1"/>
</dbReference>
<dbReference type="InterPro" id="IPR039544">
    <property type="entry name" value="Tim44-like"/>
</dbReference>
<dbReference type="OMA" id="SGQMNLW"/>
<name>A0A0A0KPP0_CUCSA</name>
<dbReference type="AlphaFoldDB" id="A0A0A0KPP0"/>
<dbReference type="PANTHER" id="PTHR10721:SF1">
    <property type="entry name" value="MITOCHONDRIAL IMPORT INNER MEMBRANE TRANSLOCASE SUBUNIT TIM44"/>
    <property type="match status" value="1"/>
</dbReference>
<dbReference type="Proteomes" id="UP000029981">
    <property type="component" value="Chromosome 5"/>
</dbReference>
<evidence type="ECO:0000256" key="6">
    <source>
        <dbReference type="ARBA" id="ARBA00023136"/>
    </source>
</evidence>
<dbReference type="SMART" id="SM00978">
    <property type="entry name" value="Tim44"/>
    <property type="match status" value="1"/>
</dbReference>
<evidence type="ECO:0000259" key="7">
    <source>
        <dbReference type="SMART" id="SM00978"/>
    </source>
</evidence>
<organism evidence="8 9">
    <name type="scientific">Cucumis sativus</name>
    <name type="common">Cucumber</name>
    <dbReference type="NCBI Taxonomy" id="3659"/>
    <lineage>
        <taxon>Eukaryota</taxon>
        <taxon>Viridiplantae</taxon>
        <taxon>Streptophyta</taxon>
        <taxon>Embryophyta</taxon>
        <taxon>Tracheophyta</taxon>
        <taxon>Spermatophyta</taxon>
        <taxon>Magnoliopsida</taxon>
        <taxon>eudicotyledons</taxon>
        <taxon>Gunneridae</taxon>
        <taxon>Pentapetalae</taxon>
        <taxon>rosids</taxon>
        <taxon>fabids</taxon>
        <taxon>Cucurbitales</taxon>
        <taxon>Cucurbitaceae</taxon>
        <taxon>Benincaseae</taxon>
        <taxon>Cucumis</taxon>
    </lineage>
</organism>
<protein>
    <recommendedName>
        <fullName evidence="7">Tim44-like domain-containing protein</fullName>
    </recommendedName>
</protein>
<dbReference type="Gene3D" id="3.10.450.240">
    <property type="match status" value="1"/>
</dbReference>
<reference evidence="8 9" key="1">
    <citation type="journal article" date="2009" name="Nat. Genet.">
        <title>The genome of the cucumber, Cucumis sativus L.</title>
        <authorList>
            <person name="Huang S."/>
            <person name="Li R."/>
            <person name="Zhang Z."/>
            <person name="Li L."/>
            <person name="Gu X."/>
            <person name="Fan W."/>
            <person name="Lucas W.J."/>
            <person name="Wang X."/>
            <person name="Xie B."/>
            <person name="Ni P."/>
            <person name="Ren Y."/>
            <person name="Zhu H."/>
            <person name="Li J."/>
            <person name="Lin K."/>
            <person name="Jin W."/>
            <person name="Fei Z."/>
            <person name="Li G."/>
            <person name="Staub J."/>
            <person name="Kilian A."/>
            <person name="van der Vossen E.A."/>
            <person name="Wu Y."/>
            <person name="Guo J."/>
            <person name="He J."/>
            <person name="Jia Z."/>
            <person name="Ren Y."/>
            <person name="Tian G."/>
            <person name="Lu Y."/>
            <person name="Ruan J."/>
            <person name="Qian W."/>
            <person name="Wang M."/>
            <person name="Huang Q."/>
            <person name="Li B."/>
            <person name="Xuan Z."/>
            <person name="Cao J."/>
            <person name="Asan"/>
            <person name="Wu Z."/>
            <person name="Zhang J."/>
            <person name="Cai Q."/>
            <person name="Bai Y."/>
            <person name="Zhao B."/>
            <person name="Han Y."/>
            <person name="Li Y."/>
            <person name="Li X."/>
            <person name="Wang S."/>
            <person name="Shi Q."/>
            <person name="Liu S."/>
            <person name="Cho W.K."/>
            <person name="Kim J.Y."/>
            <person name="Xu Y."/>
            <person name="Heller-Uszynska K."/>
            <person name="Miao H."/>
            <person name="Cheng Z."/>
            <person name="Zhang S."/>
            <person name="Wu J."/>
            <person name="Yang Y."/>
            <person name="Kang H."/>
            <person name="Li M."/>
            <person name="Liang H."/>
            <person name="Ren X."/>
            <person name="Shi Z."/>
            <person name="Wen M."/>
            <person name="Jian M."/>
            <person name="Yang H."/>
            <person name="Zhang G."/>
            <person name="Yang Z."/>
            <person name="Chen R."/>
            <person name="Liu S."/>
            <person name="Li J."/>
            <person name="Ma L."/>
            <person name="Liu H."/>
            <person name="Zhou Y."/>
            <person name="Zhao J."/>
            <person name="Fang X."/>
            <person name="Li G."/>
            <person name="Fang L."/>
            <person name="Li Y."/>
            <person name="Liu D."/>
            <person name="Zheng H."/>
            <person name="Zhang Y."/>
            <person name="Qin N."/>
            <person name="Li Z."/>
            <person name="Yang G."/>
            <person name="Yang S."/>
            <person name="Bolund L."/>
            <person name="Kristiansen K."/>
            <person name="Zheng H."/>
            <person name="Li S."/>
            <person name="Zhang X."/>
            <person name="Yang H."/>
            <person name="Wang J."/>
            <person name="Sun R."/>
            <person name="Zhang B."/>
            <person name="Jiang S."/>
            <person name="Wang J."/>
            <person name="Du Y."/>
            <person name="Li S."/>
        </authorList>
    </citation>
    <scope>NUCLEOTIDE SEQUENCE [LARGE SCALE GENOMIC DNA]</scope>
    <source>
        <strain evidence="9">cv. 9930</strain>
    </source>
</reference>
<proteinExistence type="inferred from homology"/>
<feature type="domain" description="Tim44-like" evidence="7">
    <location>
        <begin position="1"/>
        <end position="128"/>
    </location>
</feature>
<dbReference type="GO" id="GO:0005743">
    <property type="term" value="C:mitochondrial inner membrane"/>
    <property type="evidence" value="ECO:0007669"/>
    <property type="project" value="UniProtKB-SubCell"/>
</dbReference>
<keyword evidence="6" id="KW-0472">Membrane</keyword>
<sequence length="135" mass="15607">MEVFKLEYIMFQGDSETLKKHCSTEVIERCKSEHRAYQSQGIFFDNKILHISDVEVRETKMMGSTPIIIVAFQTQQVYCVRDANGSIREGGKDTIHTVYYAWAMQMLDPEEVGEGALHAIWRIREMQQFGVQALI</sequence>
<dbReference type="SUPFAM" id="SSF54427">
    <property type="entry name" value="NTF2-like"/>
    <property type="match status" value="1"/>
</dbReference>
<comment type="similarity">
    <text evidence="2">Belongs to the Tim44 family.</text>
</comment>
<dbReference type="Gramene" id="KGN51538">
    <property type="protein sequence ID" value="KGN51538"/>
    <property type="gene ID" value="Csa_5G576800"/>
</dbReference>
<dbReference type="PANTHER" id="PTHR10721">
    <property type="entry name" value="MITOCHONDRIAL IMPORT INNER MEMBRANE TRANSLOCASE SUBUNIT TIM44"/>
    <property type="match status" value="1"/>
</dbReference>
<gene>
    <name evidence="8" type="ORF">Csa_5G576800</name>
</gene>
<comment type="subcellular location">
    <subcellularLocation>
        <location evidence="1">Mitochondrion inner membrane</location>
    </subcellularLocation>
</comment>